<dbReference type="CDD" id="cd03249">
    <property type="entry name" value="ABC_MTABC3_MDL1_MDL2"/>
    <property type="match status" value="1"/>
</dbReference>
<proteinExistence type="inferred from homology"/>
<dbReference type="Pfam" id="PF00005">
    <property type="entry name" value="ABC_tran"/>
    <property type="match status" value="1"/>
</dbReference>
<dbReference type="CDD" id="cd18578">
    <property type="entry name" value="ABC_6TM_Pgp_ABCB1_D2_like"/>
    <property type="match status" value="1"/>
</dbReference>
<evidence type="ECO:0000313" key="14">
    <source>
        <dbReference type="WBParaSite" id="EVEC_0000203801-mRNA-1"/>
    </source>
</evidence>
<dbReference type="Proteomes" id="UP000274131">
    <property type="component" value="Unassembled WGS sequence"/>
</dbReference>
<evidence type="ECO:0000256" key="6">
    <source>
        <dbReference type="ARBA" id="ARBA00022840"/>
    </source>
</evidence>
<feature type="transmembrane region" description="Helical" evidence="9">
    <location>
        <begin position="702"/>
        <end position="730"/>
    </location>
</feature>
<feature type="transmembrane region" description="Helical" evidence="9">
    <location>
        <begin position="149"/>
        <end position="169"/>
    </location>
</feature>
<feature type="transmembrane region" description="Helical" evidence="9">
    <location>
        <begin position="750"/>
        <end position="778"/>
    </location>
</feature>
<evidence type="ECO:0000259" key="11">
    <source>
        <dbReference type="PROSITE" id="PS50929"/>
    </source>
</evidence>
<evidence type="ECO:0000256" key="3">
    <source>
        <dbReference type="ARBA" id="ARBA00022692"/>
    </source>
</evidence>
<dbReference type="Pfam" id="PF00664">
    <property type="entry name" value="ABC_membrane"/>
    <property type="match status" value="2"/>
</dbReference>
<evidence type="ECO:0000313" key="13">
    <source>
        <dbReference type="Proteomes" id="UP000274131"/>
    </source>
</evidence>
<keyword evidence="13" id="KW-1185">Reference proteome</keyword>
<comment type="subcellular location">
    <subcellularLocation>
        <location evidence="1">Membrane</location>
        <topology evidence="1">Multi-pass membrane protein</topology>
    </subcellularLocation>
</comment>
<reference evidence="14" key="1">
    <citation type="submission" date="2017-02" db="UniProtKB">
        <authorList>
            <consortium name="WormBaseParasite"/>
        </authorList>
    </citation>
    <scope>IDENTIFICATION</scope>
</reference>
<evidence type="ECO:0000256" key="4">
    <source>
        <dbReference type="ARBA" id="ARBA00022737"/>
    </source>
</evidence>
<keyword evidence="7 9" id="KW-1133">Transmembrane helix</keyword>
<evidence type="ECO:0000256" key="1">
    <source>
        <dbReference type="ARBA" id="ARBA00004141"/>
    </source>
</evidence>
<dbReference type="InterPro" id="IPR027417">
    <property type="entry name" value="P-loop_NTPase"/>
</dbReference>
<organism evidence="14">
    <name type="scientific">Enterobius vermicularis</name>
    <name type="common">Human pinworm</name>
    <dbReference type="NCBI Taxonomy" id="51028"/>
    <lineage>
        <taxon>Eukaryota</taxon>
        <taxon>Metazoa</taxon>
        <taxon>Ecdysozoa</taxon>
        <taxon>Nematoda</taxon>
        <taxon>Chromadorea</taxon>
        <taxon>Rhabditida</taxon>
        <taxon>Spirurina</taxon>
        <taxon>Oxyuridomorpha</taxon>
        <taxon>Oxyuroidea</taxon>
        <taxon>Oxyuridae</taxon>
        <taxon>Enterobius</taxon>
    </lineage>
</organism>
<keyword evidence="5" id="KW-0547">Nucleotide-binding</keyword>
<keyword evidence="8 9" id="KW-0472">Membrane</keyword>
<dbReference type="InterPro" id="IPR036640">
    <property type="entry name" value="ABC1_TM_sf"/>
</dbReference>
<dbReference type="InterPro" id="IPR003439">
    <property type="entry name" value="ABC_transporter-like_ATP-bd"/>
</dbReference>
<dbReference type="SMART" id="SM00382">
    <property type="entry name" value="AAA"/>
    <property type="match status" value="1"/>
</dbReference>
<protein>
    <submittedName>
        <fullName evidence="14">ABC transporter domain-containing protein</fullName>
    </submittedName>
</protein>
<feature type="transmembrane region" description="Helical" evidence="9">
    <location>
        <begin position="291"/>
        <end position="309"/>
    </location>
</feature>
<feature type="transmembrane region" description="Helical" evidence="9">
    <location>
        <begin position="973"/>
        <end position="993"/>
    </location>
</feature>
<dbReference type="GO" id="GO:0016887">
    <property type="term" value="F:ATP hydrolysis activity"/>
    <property type="evidence" value="ECO:0007669"/>
    <property type="project" value="InterPro"/>
</dbReference>
<dbReference type="CDD" id="cd18577">
    <property type="entry name" value="ABC_6TM_Pgp_ABCB1_D1_like"/>
    <property type="match status" value="1"/>
</dbReference>
<feature type="transmembrane region" description="Helical" evidence="9">
    <location>
        <begin position="252"/>
        <end position="271"/>
    </location>
</feature>
<gene>
    <name evidence="12" type="ORF">EVEC_LOCUS1746</name>
</gene>
<dbReference type="PROSITE" id="PS50929">
    <property type="entry name" value="ABC_TM1F"/>
    <property type="match status" value="2"/>
</dbReference>
<keyword evidence="4" id="KW-0677">Repeat</keyword>
<dbReference type="PROSITE" id="PS50893">
    <property type="entry name" value="ABC_TRANSPORTER_2"/>
    <property type="match status" value="1"/>
</dbReference>
<feature type="transmembrane region" description="Helical" evidence="9">
    <location>
        <begin position="832"/>
        <end position="852"/>
    </location>
</feature>
<reference evidence="12 13" key="2">
    <citation type="submission" date="2018-10" db="EMBL/GenBank/DDBJ databases">
        <authorList>
            <consortium name="Pathogen Informatics"/>
        </authorList>
    </citation>
    <scope>NUCLEOTIDE SEQUENCE [LARGE SCALE GENOMIC DNA]</scope>
</reference>
<evidence type="ECO:0000256" key="8">
    <source>
        <dbReference type="ARBA" id="ARBA00023136"/>
    </source>
</evidence>
<feature type="domain" description="ABC transmembrane type-1" evidence="11">
    <location>
        <begin position="138"/>
        <end position="317"/>
    </location>
</feature>
<feature type="transmembrane region" description="Helical" evidence="9">
    <location>
        <begin position="858"/>
        <end position="879"/>
    </location>
</feature>
<dbReference type="GO" id="GO:0005524">
    <property type="term" value="F:ATP binding"/>
    <property type="evidence" value="ECO:0007669"/>
    <property type="project" value="UniProtKB-KW"/>
</dbReference>
<dbReference type="PANTHER" id="PTHR43394:SF27">
    <property type="entry name" value="ATP-DEPENDENT TRANSLOCASE ABCB1-LIKE"/>
    <property type="match status" value="1"/>
</dbReference>
<dbReference type="GO" id="GO:0015421">
    <property type="term" value="F:ABC-type oligopeptide transporter activity"/>
    <property type="evidence" value="ECO:0007669"/>
    <property type="project" value="TreeGrafter"/>
</dbReference>
<dbReference type="InterPro" id="IPR003593">
    <property type="entry name" value="AAA+_ATPase"/>
</dbReference>
<dbReference type="FunFam" id="1.20.1560.10:FF:000087">
    <property type="entry name" value="p-GlycoProtein related"/>
    <property type="match status" value="1"/>
</dbReference>
<dbReference type="GO" id="GO:0090374">
    <property type="term" value="P:oligopeptide export from mitochondrion"/>
    <property type="evidence" value="ECO:0007669"/>
    <property type="project" value="TreeGrafter"/>
</dbReference>
<dbReference type="SUPFAM" id="SSF52540">
    <property type="entry name" value="P-loop containing nucleoside triphosphate hydrolases"/>
    <property type="match status" value="2"/>
</dbReference>
<dbReference type="SUPFAM" id="SSF90123">
    <property type="entry name" value="ABC transporter transmembrane region"/>
    <property type="match status" value="2"/>
</dbReference>
<name>A0A0N4UX00_ENTVE</name>
<evidence type="ECO:0000256" key="2">
    <source>
        <dbReference type="ARBA" id="ARBA00007577"/>
    </source>
</evidence>
<dbReference type="FunFam" id="3.40.50.300:FF:001370">
    <property type="entry name" value="p-GlycoProtein related"/>
    <property type="match status" value="1"/>
</dbReference>
<dbReference type="PANTHER" id="PTHR43394">
    <property type="entry name" value="ATP-DEPENDENT PERMEASE MDL1, MITOCHONDRIAL"/>
    <property type="match status" value="1"/>
</dbReference>
<evidence type="ECO:0000313" key="12">
    <source>
        <dbReference type="EMBL" id="VDD86603.1"/>
    </source>
</evidence>
<feature type="domain" description="ABC transporter" evidence="10">
    <location>
        <begin position="352"/>
        <end position="588"/>
    </location>
</feature>
<accession>A0A0N4UX00</accession>
<feature type="transmembrane region" description="Helical" evidence="9">
    <location>
        <begin position="933"/>
        <end position="953"/>
    </location>
</feature>
<feature type="domain" description="ABC transmembrane type-1" evidence="11">
    <location>
        <begin position="706"/>
        <end position="998"/>
    </location>
</feature>
<dbReference type="PROSITE" id="PS00211">
    <property type="entry name" value="ABC_TRANSPORTER_1"/>
    <property type="match status" value="1"/>
</dbReference>
<keyword evidence="3 9" id="KW-0812">Transmembrane</keyword>
<evidence type="ECO:0000256" key="7">
    <source>
        <dbReference type="ARBA" id="ARBA00022989"/>
    </source>
</evidence>
<dbReference type="GO" id="GO:0005743">
    <property type="term" value="C:mitochondrial inner membrane"/>
    <property type="evidence" value="ECO:0007669"/>
    <property type="project" value="TreeGrafter"/>
</dbReference>
<dbReference type="Gene3D" id="1.20.1560.10">
    <property type="entry name" value="ABC transporter type 1, transmembrane domain"/>
    <property type="match status" value="2"/>
</dbReference>
<dbReference type="InterPro" id="IPR011527">
    <property type="entry name" value="ABC1_TM_dom"/>
</dbReference>
<dbReference type="AlphaFoldDB" id="A0A0N4UX00"/>
<dbReference type="WBParaSite" id="EVEC_0000203801-mRNA-1">
    <property type="protein sequence ID" value="EVEC_0000203801-mRNA-1"/>
    <property type="gene ID" value="EVEC_0000203801"/>
</dbReference>
<dbReference type="InterPro" id="IPR039421">
    <property type="entry name" value="Type_1_exporter"/>
</dbReference>
<evidence type="ECO:0000259" key="10">
    <source>
        <dbReference type="PROSITE" id="PS50893"/>
    </source>
</evidence>
<dbReference type="InterPro" id="IPR017871">
    <property type="entry name" value="ABC_transporter-like_CS"/>
</dbReference>
<sequence length="1072" mass="119515">MAPKKLDEGLFPEFVGFDELTEKGKKGEISISLSESQYDEDDDFEHPREYEPTLADKIVNYLLCRPDLANRKLEYKPVSFGGLFGEFTSCMVQKRYWAVFYKRLNFSVHVFLSGMYKNHCQDAELFFTSSSSSKRCNIDRIREGIGDKLGLLVRGTAMFFTALTISFIYQWRIALIMFPITPISCFMMAQLAQTLENLTEKELVGVGKAGSIAEEAILGVRTVQAFNGQDELVNRYEEELSKGKRYGIIKSVFGGLSGGGFYLFLNVFAGAGNLYGGYLLHDGIMNKPGDVFTAVMVMLMGAYFLGLISPHLMVMLNARVSAAIIYQTIDRTPKIDVYSRLGKKPKNVRGRVVFKNVHFRYPTRKDVKVLDGLNVEIEAGKTVAFVGHSGCGKSTSVGLLTRLYEPEFGAVTIDGIDVREYNIAYLRNVIGIVQQEPVLFNDTLENNLRFGAPDATLEQMKEACHMANANSFIAKLPQGYKTRIGEGGVQLSGGQKQRIAIARALVRNPKILLLDEATSALDAHSEAVVQEALNNAAIGRTTIMIAHRLSTVKNADKICVFEKGTIVEQGTHHELVKLGGRYAQLVKAQQFQQDDDEEVGEKERINEDISFDNESSKRLLGKRASMIRSSRTSIMSDHFGTDAFICGSILNDSFTRNSVSVSMRGPYLMENMVGAVPEPLLEKEEEWSPSIFRIYKEAKDNYLTMILGTFFAMVSGLHLPSICLISKFIFESFLTVSYDDHMMHRLYMVMVMFCSCGFGVAVLQAFAVGFSYSTFYGIASENMALSFRVRSFRNILLQEAAYFDQPEHTPGKLITRLASDAPNVKAVIDSRMLQVVFGVTAISINTVIGYVYCWQVTTLGLTCSLLLAALQIVLSKMILKKDRELVEIDEAGRLAVEIFENVQTIQLLTREEVFHKNYDTSLKQQKKFEISKGWIEAMNFCVSQTFQFFMHILTTSLGIHLMNNGSVAAEDTFISIIAMFLGAVGIMNAASYFPEFVKAQSASGLLFSTMSRVSKTGDYKQGEKIDLKGNVMFENVSFSYPLKPKDPIMKQLQFTATRGQTVALVGPSGCGK</sequence>
<dbReference type="STRING" id="51028.A0A0N4UX00"/>
<evidence type="ECO:0000256" key="9">
    <source>
        <dbReference type="SAM" id="Phobius"/>
    </source>
</evidence>
<comment type="similarity">
    <text evidence="2">Belongs to the ABC transporter superfamily. ABCB family. Multidrug resistance exporter (TC 3.A.1.201) subfamily.</text>
</comment>
<keyword evidence="6" id="KW-0067">ATP-binding</keyword>
<dbReference type="OrthoDB" id="6500128at2759"/>
<dbReference type="GO" id="GO:0009636">
    <property type="term" value="P:response to toxic substance"/>
    <property type="evidence" value="ECO:0007669"/>
    <property type="project" value="UniProtKB-ARBA"/>
</dbReference>
<dbReference type="Gene3D" id="3.40.50.300">
    <property type="entry name" value="P-loop containing nucleotide triphosphate hydrolases"/>
    <property type="match status" value="2"/>
</dbReference>
<evidence type="ECO:0000256" key="5">
    <source>
        <dbReference type="ARBA" id="ARBA00022741"/>
    </source>
</evidence>
<dbReference type="EMBL" id="UXUI01007260">
    <property type="protein sequence ID" value="VDD86603.1"/>
    <property type="molecule type" value="Genomic_DNA"/>
</dbReference>